<gene>
    <name evidence="6" type="ORF">NDK47_05650</name>
</gene>
<dbReference type="Pfam" id="PF05995">
    <property type="entry name" value="CDO_I"/>
    <property type="match status" value="1"/>
</dbReference>
<sequence length="165" mass="18049">MILEELEKTFTKLSAPTACMVKEALAHLSIHPADLESHIPAPDGLPYGRKVLFRTEAIEIVLICLPPYQESAPHDHGASWGLELVLQGVLTNVIHCVFPDSPHSSCHVKETAATHVPAGDIFFIPCGEVHSIRNQGDIPVISLNFYCPPLSGCREYSLPPVRDHA</sequence>
<keyword evidence="5" id="KW-0408">Iron</keyword>
<dbReference type="InterPro" id="IPR011051">
    <property type="entry name" value="RmlC_Cupin_sf"/>
</dbReference>
<dbReference type="PANTHER" id="PTHR12918">
    <property type="entry name" value="CYSTEINE DIOXYGENASE"/>
    <property type="match status" value="1"/>
</dbReference>
<keyword evidence="7" id="KW-1185">Reference proteome</keyword>
<name>A0ABY4WIA7_9BACL</name>
<organism evidence="6 7">
    <name type="scientific">Brevibacillus ruminantium</name>
    <dbReference type="NCBI Taxonomy" id="2950604"/>
    <lineage>
        <taxon>Bacteria</taxon>
        <taxon>Bacillati</taxon>
        <taxon>Bacillota</taxon>
        <taxon>Bacilli</taxon>
        <taxon>Bacillales</taxon>
        <taxon>Paenibacillaceae</taxon>
        <taxon>Brevibacillus</taxon>
    </lineage>
</organism>
<protein>
    <submittedName>
        <fullName evidence="6">Cysteine dioxygenase family protein</fullName>
    </submittedName>
</protein>
<evidence type="ECO:0000256" key="3">
    <source>
        <dbReference type="ARBA" id="ARBA00022964"/>
    </source>
</evidence>
<evidence type="ECO:0000313" key="6">
    <source>
        <dbReference type="EMBL" id="USG66783.1"/>
    </source>
</evidence>
<dbReference type="RefSeq" id="WP_251873888.1">
    <property type="nucleotide sequence ID" value="NZ_CP098755.1"/>
</dbReference>
<dbReference type="GO" id="GO:0051213">
    <property type="term" value="F:dioxygenase activity"/>
    <property type="evidence" value="ECO:0007669"/>
    <property type="project" value="UniProtKB-KW"/>
</dbReference>
<keyword evidence="2" id="KW-0479">Metal-binding</keyword>
<dbReference type="Proteomes" id="UP001056500">
    <property type="component" value="Chromosome"/>
</dbReference>
<keyword evidence="3 6" id="KW-0223">Dioxygenase</keyword>
<proteinExistence type="inferred from homology"/>
<evidence type="ECO:0000313" key="7">
    <source>
        <dbReference type="Proteomes" id="UP001056500"/>
    </source>
</evidence>
<evidence type="ECO:0000256" key="2">
    <source>
        <dbReference type="ARBA" id="ARBA00022723"/>
    </source>
</evidence>
<dbReference type="SUPFAM" id="SSF51182">
    <property type="entry name" value="RmlC-like cupins"/>
    <property type="match status" value="1"/>
</dbReference>
<evidence type="ECO:0000256" key="5">
    <source>
        <dbReference type="ARBA" id="ARBA00023004"/>
    </source>
</evidence>
<evidence type="ECO:0000256" key="1">
    <source>
        <dbReference type="ARBA" id="ARBA00006622"/>
    </source>
</evidence>
<dbReference type="InterPro" id="IPR014710">
    <property type="entry name" value="RmlC-like_jellyroll"/>
</dbReference>
<dbReference type="EMBL" id="CP098755">
    <property type="protein sequence ID" value="USG66783.1"/>
    <property type="molecule type" value="Genomic_DNA"/>
</dbReference>
<keyword evidence="4" id="KW-0560">Oxidoreductase</keyword>
<comment type="similarity">
    <text evidence="1">Belongs to the cysteine dioxygenase family.</text>
</comment>
<reference evidence="6" key="1">
    <citation type="submission" date="2022-06" db="EMBL/GenBank/DDBJ databases">
        <title>Genome sequencing of Brevibacillus sp. BB3-R1.</title>
        <authorList>
            <person name="Heo J."/>
            <person name="Lee D."/>
            <person name="Won M."/>
            <person name="Han B.-H."/>
            <person name="Hong S.-B."/>
            <person name="Kwon S.-W."/>
        </authorList>
    </citation>
    <scope>NUCLEOTIDE SEQUENCE</scope>
    <source>
        <strain evidence="6">BB3-R1</strain>
    </source>
</reference>
<dbReference type="PANTHER" id="PTHR12918:SF1">
    <property type="entry name" value="CYSTEINE DIOXYGENASE TYPE 1"/>
    <property type="match status" value="1"/>
</dbReference>
<dbReference type="Gene3D" id="2.60.120.10">
    <property type="entry name" value="Jelly Rolls"/>
    <property type="match status" value="1"/>
</dbReference>
<dbReference type="CDD" id="cd10548">
    <property type="entry name" value="cupin_CDO"/>
    <property type="match status" value="1"/>
</dbReference>
<dbReference type="InterPro" id="IPR010300">
    <property type="entry name" value="CDO_1"/>
</dbReference>
<evidence type="ECO:0000256" key="4">
    <source>
        <dbReference type="ARBA" id="ARBA00023002"/>
    </source>
</evidence>
<accession>A0ABY4WIA7</accession>